<dbReference type="PANTHER" id="PTHR47432">
    <property type="entry name" value="CELL WALL ASSEMBLY REGULATOR SMI1"/>
    <property type="match status" value="1"/>
</dbReference>
<comment type="caution">
    <text evidence="4">The sequence shown here is derived from an EMBL/GenBank/DDBJ whole genome shotgun (WGS) entry which is preliminary data.</text>
</comment>
<evidence type="ECO:0000256" key="2">
    <source>
        <dbReference type="SAM" id="SignalP"/>
    </source>
</evidence>
<keyword evidence="5" id="KW-1185">Reference proteome</keyword>
<dbReference type="Proteomes" id="UP001612741">
    <property type="component" value="Unassembled WGS sequence"/>
</dbReference>
<feature type="region of interest" description="Disordered" evidence="1">
    <location>
        <begin position="288"/>
        <end position="343"/>
    </location>
</feature>
<name>A0ABW7ZDX8_9ACTN</name>
<dbReference type="SMART" id="SM00860">
    <property type="entry name" value="SMI1_KNR4"/>
    <property type="match status" value="2"/>
</dbReference>
<sequence>MNPLLRVLSAVFALALLVSVATPFAHVGAVEYSSCFGVNDRWSCSDPEYEAQLKAQAMTPEEARSVGCTPIYIGDDRPPPQSPSDTFYYLPEDEPTAPPRTADPAVSARVNGAWERIERWLGAHASATLRALKHPVDFGHLASWEKDARLPDDLYASLLRHDGAEGNFGKGFQLPPDIGLAELSSFSSSSWSNCHDLVLDGSMEKADIEDGLWHGSLIPFGSDSHGNDLFVDPRTGRVGDKRSGEHIDYSRGWPSFAAMLEAVAASLEGGTPLRDRYPSVTAGCELRWTKEKPGPPPANCAGPPRPSPTPSPTPEPPKPLTAAQKAERGCAPPSRKPPVVKYPPGKVQAEVDRAWRRIERWLARKAPRTLRTLNPPAGAREIARVERAIGQTFPDDLRASLLRHNGAKAWGFSFIPFYGPASVRDIQREWTMMCGVITQAGWEYTPDWWHGKVIPFAPTNDGGHLYVDSATGAVGDYYNEDGMSPDAYPSYLDLLRQTARDLERGKSAGGWTVKVVKGELDWEHAGS</sequence>
<dbReference type="InterPro" id="IPR018958">
    <property type="entry name" value="Knr4/Smi1-like_dom"/>
</dbReference>
<gene>
    <name evidence="4" type="ORF">ACIBG2_50755</name>
</gene>
<dbReference type="PANTHER" id="PTHR47432:SF1">
    <property type="entry name" value="CELL WALL ASSEMBLY REGULATOR SMI1"/>
    <property type="match status" value="1"/>
</dbReference>
<feature type="signal peptide" evidence="2">
    <location>
        <begin position="1"/>
        <end position="25"/>
    </location>
</feature>
<dbReference type="RefSeq" id="WP_397092082.1">
    <property type="nucleotide sequence ID" value="NZ_JBITGY010000022.1"/>
</dbReference>
<dbReference type="SUPFAM" id="SSF160631">
    <property type="entry name" value="SMI1/KNR4-like"/>
    <property type="match status" value="1"/>
</dbReference>
<dbReference type="EMBL" id="JBITGY010000022">
    <property type="protein sequence ID" value="MFI6505739.1"/>
    <property type="molecule type" value="Genomic_DNA"/>
</dbReference>
<reference evidence="4 5" key="1">
    <citation type="submission" date="2024-10" db="EMBL/GenBank/DDBJ databases">
        <title>The Natural Products Discovery Center: Release of the First 8490 Sequenced Strains for Exploring Actinobacteria Biosynthetic Diversity.</title>
        <authorList>
            <person name="Kalkreuter E."/>
            <person name="Kautsar S.A."/>
            <person name="Yang D."/>
            <person name="Bader C.D."/>
            <person name="Teijaro C.N."/>
            <person name="Fluegel L."/>
            <person name="Davis C.M."/>
            <person name="Simpson J.R."/>
            <person name="Lauterbach L."/>
            <person name="Steele A.D."/>
            <person name="Gui C."/>
            <person name="Meng S."/>
            <person name="Li G."/>
            <person name="Viehrig K."/>
            <person name="Ye F."/>
            <person name="Su P."/>
            <person name="Kiefer A.F."/>
            <person name="Nichols A."/>
            <person name="Cepeda A.J."/>
            <person name="Yan W."/>
            <person name="Fan B."/>
            <person name="Jiang Y."/>
            <person name="Adhikari A."/>
            <person name="Zheng C.-J."/>
            <person name="Schuster L."/>
            <person name="Cowan T.M."/>
            <person name="Smanski M.J."/>
            <person name="Chevrette M.G."/>
            <person name="De Carvalho L.P.S."/>
            <person name="Shen B."/>
        </authorList>
    </citation>
    <scope>NUCLEOTIDE SEQUENCE [LARGE SCALE GENOMIC DNA]</scope>
    <source>
        <strain evidence="4 5">NPDC050545</strain>
    </source>
</reference>
<evidence type="ECO:0000313" key="5">
    <source>
        <dbReference type="Proteomes" id="UP001612741"/>
    </source>
</evidence>
<dbReference type="InterPro" id="IPR037883">
    <property type="entry name" value="Knr4/Smi1-like_sf"/>
</dbReference>
<feature type="domain" description="Knr4/Smi1-like" evidence="3">
    <location>
        <begin position="376"/>
        <end position="497"/>
    </location>
</feature>
<dbReference type="Pfam" id="PF09346">
    <property type="entry name" value="SMI1_KNR4"/>
    <property type="match status" value="1"/>
</dbReference>
<proteinExistence type="predicted"/>
<protein>
    <submittedName>
        <fullName evidence="4">SMI1/KNR4 family protein</fullName>
    </submittedName>
</protein>
<organism evidence="4 5">
    <name type="scientific">Nonomuraea typhae</name>
    <dbReference type="NCBI Taxonomy" id="2603600"/>
    <lineage>
        <taxon>Bacteria</taxon>
        <taxon>Bacillati</taxon>
        <taxon>Actinomycetota</taxon>
        <taxon>Actinomycetes</taxon>
        <taxon>Streptosporangiales</taxon>
        <taxon>Streptosporangiaceae</taxon>
        <taxon>Nonomuraea</taxon>
    </lineage>
</organism>
<dbReference type="Gene3D" id="3.40.1580.10">
    <property type="entry name" value="SMI1/KNR4-like"/>
    <property type="match status" value="1"/>
</dbReference>
<keyword evidence="2" id="KW-0732">Signal</keyword>
<evidence type="ECO:0000256" key="1">
    <source>
        <dbReference type="SAM" id="MobiDB-lite"/>
    </source>
</evidence>
<accession>A0ABW7ZDX8</accession>
<dbReference type="InterPro" id="IPR051873">
    <property type="entry name" value="KNR4/SMI1_regulator"/>
</dbReference>
<evidence type="ECO:0000259" key="3">
    <source>
        <dbReference type="SMART" id="SM00860"/>
    </source>
</evidence>
<feature type="domain" description="Knr4/Smi1-like" evidence="3">
    <location>
        <begin position="135"/>
        <end position="262"/>
    </location>
</feature>
<evidence type="ECO:0000313" key="4">
    <source>
        <dbReference type="EMBL" id="MFI6505739.1"/>
    </source>
</evidence>
<feature type="compositionally biased region" description="Pro residues" evidence="1">
    <location>
        <begin position="294"/>
        <end position="319"/>
    </location>
</feature>
<feature type="chain" id="PRO_5046716792" evidence="2">
    <location>
        <begin position="26"/>
        <end position="527"/>
    </location>
</feature>